<dbReference type="AlphaFoldDB" id="A0A0E9PR52"/>
<organism evidence="1">
    <name type="scientific">Anguilla anguilla</name>
    <name type="common">European freshwater eel</name>
    <name type="synonym">Muraena anguilla</name>
    <dbReference type="NCBI Taxonomy" id="7936"/>
    <lineage>
        <taxon>Eukaryota</taxon>
        <taxon>Metazoa</taxon>
        <taxon>Chordata</taxon>
        <taxon>Craniata</taxon>
        <taxon>Vertebrata</taxon>
        <taxon>Euteleostomi</taxon>
        <taxon>Actinopterygii</taxon>
        <taxon>Neopterygii</taxon>
        <taxon>Teleostei</taxon>
        <taxon>Anguilliformes</taxon>
        <taxon>Anguillidae</taxon>
        <taxon>Anguilla</taxon>
    </lineage>
</organism>
<evidence type="ECO:0000313" key="1">
    <source>
        <dbReference type="EMBL" id="JAH06747.1"/>
    </source>
</evidence>
<accession>A0A0E9PR52</accession>
<proteinExistence type="predicted"/>
<protein>
    <submittedName>
        <fullName evidence="1">Uncharacterized protein</fullName>
    </submittedName>
</protein>
<dbReference type="EMBL" id="GBXM01101830">
    <property type="protein sequence ID" value="JAH06747.1"/>
    <property type="molecule type" value="Transcribed_RNA"/>
</dbReference>
<sequence length="64" mass="7002">MNGPLTDGALIISFSNRCVISAQSGYNDFPHVRGRTNSCSGPHCLRHKCPVVLYRNIHLTSTST</sequence>
<name>A0A0E9PR52_ANGAN</name>
<reference evidence="1" key="1">
    <citation type="submission" date="2014-11" db="EMBL/GenBank/DDBJ databases">
        <authorList>
            <person name="Amaro Gonzalez C."/>
        </authorList>
    </citation>
    <scope>NUCLEOTIDE SEQUENCE</scope>
</reference>
<reference evidence="1" key="2">
    <citation type="journal article" date="2015" name="Fish Shellfish Immunol.">
        <title>Early steps in the European eel (Anguilla anguilla)-Vibrio vulnificus interaction in the gills: Role of the RtxA13 toxin.</title>
        <authorList>
            <person name="Callol A."/>
            <person name="Pajuelo D."/>
            <person name="Ebbesson L."/>
            <person name="Teles M."/>
            <person name="MacKenzie S."/>
            <person name="Amaro C."/>
        </authorList>
    </citation>
    <scope>NUCLEOTIDE SEQUENCE</scope>
</reference>